<keyword evidence="1" id="KW-0802">TPR repeat</keyword>
<keyword evidence="3" id="KW-1185">Reference proteome</keyword>
<gene>
    <name evidence="2" type="ORF">AAAT34_09840</name>
</gene>
<organism evidence="2 3">
    <name type="scientific">Hallella faecis</name>
    <dbReference type="NCBI Taxonomy" id="2841596"/>
    <lineage>
        <taxon>Bacteria</taxon>
        <taxon>Pseudomonadati</taxon>
        <taxon>Bacteroidota</taxon>
        <taxon>Bacteroidia</taxon>
        <taxon>Bacteroidales</taxon>
        <taxon>Prevotellaceae</taxon>
        <taxon>Hallella</taxon>
    </lineage>
</organism>
<proteinExistence type="predicted"/>
<protein>
    <submittedName>
        <fullName evidence="2">Tetratricopeptide repeat protein</fullName>
    </submittedName>
</protein>
<dbReference type="EMBL" id="JBBNFP010000042">
    <property type="protein sequence ID" value="MEQ2487340.1"/>
    <property type="molecule type" value="Genomic_DNA"/>
</dbReference>
<reference evidence="2 3" key="1">
    <citation type="submission" date="2024-04" db="EMBL/GenBank/DDBJ databases">
        <title>Human intestinal bacterial collection.</title>
        <authorList>
            <person name="Pauvert C."/>
            <person name="Hitch T.C.A."/>
            <person name="Clavel T."/>
        </authorList>
    </citation>
    <scope>NUCLEOTIDE SEQUENCE [LARGE SCALE GENOMIC DNA]</scope>
    <source>
        <strain evidence="2 3">CLA-AA-H145</strain>
    </source>
</reference>
<accession>A0ABV1FSG1</accession>
<dbReference type="SMART" id="SM00028">
    <property type="entry name" value="TPR"/>
    <property type="match status" value="2"/>
</dbReference>
<name>A0ABV1FSG1_9BACT</name>
<sequence length="738" mass="84635">MQTVNDQQQKDGVELIQQIANLHGQLVESHDFAQALQGIRLLQGQTPGAFSSEALEEFENDYRLMADFMLKGFKDPQRNALYGRLVRGMSSLLRNMEVEVERKYDPFFSPLVRLTASTKLDPTGIEQKLVKHVQDVAMLSLDEEQVRQQRSKELYEAHFNFMRNLFNAIVVSSQWNADMAHDMARLLSSPTIDAMDALTLVSAITMATLNVPDPQKAIALTEVFSLADDEAIRQRALVGWVFAVGNDGFALFPEVGERVADLLAKPEVRKEVLQLQKQVVFCQNAARDQETLRNDIMPNIMKNQNFEVSRFGIKEKEEDPMMDILHPDDDRKMEELEASFQKISDMQKRGADIYFGGFSHMKRFSFFYTLCNWFMPFYTEHPQLQHLTQGLLQSNFIKQLMLHGPFCDSDKYSFTLGVSSVFSSLPESLRNMMEQGELQSGMPEGDGPQGKAYIRRKYLQDLYRFAMLNDGRKRFANPFDENHVFLSAPIFTHAMADEARNMQLFLLKQKKFALLSALLQAYYDAQNADDLRMEGCVALHFKQYAKAEKACRQLLRMQPHDEQAIRSLAQACFHQAHFEEAAKHYRAMLALHPDNRNCALYLSVSLLNCGKADEARQMLFKLHYEHPDDLNVKRALAWAELWMKNTQQAYSIYTTLLASDKRVATDSVNAAYCCWFEGRIDEAVRLMAGGMAAYKSAPRQTLTVREQLAADKALLDRYEVDEADRKIMADLVERHREQ</sequence>
<dbReference type="PROSITE" id="PS50005">
    <property type="entry name" value="TPR"/>
    <property type="match status" value="1"/>
</dbReference>
<dbReference type="Pfam" id="PF14559">
    <property type="entry name" value="TPR_19"/>
    <property type="match status" value="1"/>
</dbReference>
<dbReference type="InterPro" id="IPR011990">
    <property type="entry name" value="TPR-like_helical_dom_sf"/>
</dbReference>
<feature type="repeat" description="TPR" evidence="1">
    <location>
        <begin position="562"/>
        <end position="595"/>
    </location>
</feature>
<dbReference type="RefSeq" id="WP_215760435.1">
    <property type="nucleotide sequence ID" value="NZ_JAHKBE010000044.1"/>
</dbReference>
<evidence type="ECO:0000313" key="2">
    <source>
        <dbReference type="EMBL" id="MEQ2487340.1"/>
    </source>
</evidence>
<evidence type="ECO:0000313" key="3">
    <source>
        <dbReference type="Proteomes" id="UP001487296"/>
    </source>
</evidence>
<dbReference type="SUPFAM" id="SSF48452">
    <property type="entry name" value="TPR-like"/>
    <property type="match status" value="1"/>
</dbReference>
<evidence type="ECO:0000256" key="1">
    <source>
        <dbReference type="PROSITE-ProRule" id="PRU00339"/>
    </source>
</evidence>
<dbReference type="InterPro" id="IPR019734">
    <property type="entry name" value="TPR_rpt"/>
</dbReference>
<dbReference type="Proteomes" id="UP001487296">
    <property type="component" value="Unassembled WGS sequence"/>
</dbReference>
<dbReference type="Gene3D" id="1.25.40.10">
    <property type="entry name" value="Tetratricopeptide repeat domain"/>
    <property type="match status" value="2"/>
</dbReference>
<comment type="caution">
    <text evidence="2">The sequence shown here is derived from an EMBL/GenBank/DDBJ whole genome shotgun (WGS) entry which is preliminary data.</text>
</comment>